<evidence type="ECO:0000313" key="8">
    <source>
        <dbReference type="Proteomes" id="UP000694416"/>
    </source>
</evidence>
<dbReference type="PANTHER" id="PTHR19918">
    <property type="entry name" value="CELL DIVISION CYCLE 20 CDC20 FIZZY -RELATED"/>
    <property type="match status" value="1"/>
</dbReference>
<dbReference type="InterPro" id="IPR001680">
    <property type="entry name" value="WD40_rpt"/>
</dbReference>
<dbReference type="PROSITE" id="PS50082">
    <property type="entry name" value="WD_REPEATS_2"/>
    <property type="match status" value="2"/>
</dbReference>
<dbReference type="Proteomes" id="UP000694416">
    <property type="component" value="Unplaced"/>
</dbReference>
<dbReference type="Ensembl" id="ENSPTET00000015668.1">
    <property type="protein sequence ID" value="ENSPTEP00000010315.1"/>
    <property type="gene ID" value="ENSPTEG00000011709.1"/>
</dbReference>
<keyword evidence="8" id="KW-1185">Reference proteome</keyword>
<dbReference type="InterPro" id="IPR056150">
    <property type="entry name" value="WD40_CDC20-Fz"/>
</dbReference>
<dbReference type="PROSITE" id="PS00678">
    <property type="entry name" value="WD_REPEATS_1"/>
    <property type="match status" value="2"/>
</dbReference>
<dbReference type="InterPro" id="IPR036322">
    <property type="entry name" value="WD40_repeat_dom_sf"/>
</dbReference>
<evidence type="ECO:0000256" key="2">
    <source>
        <dbReference type="ARBA" id="ARBA00022574"/>
    </source>
</evidence>
<evidence type="ECO:0000256" key="1">
    <source>
        <dbReference type="ARBA" id="ARBA00006445"/>
    </source>
</evidence>
<dbReference type="Gene3D" id="2.130.10.10">
    <property type="entry name" value="YVTN repeat-like/Quinoprotein amine dehydrogenase"/>
    <property type="match status" value="1"/>
</dbReference>
<accession>A0A8C9GAY3</accession>
<sequence>MTTLFIKTVNIPISVGLSDGKVTIWDVEKGMKIRKYKNHTLRVGTLGWYYFNLSSGSKDTQIVTCDIRCKESNYNYNKNNVIIKHTSEVCGLQYNNDGKQLASGSNDNSVYIWDTRTDTINNNNNNRNALFHLEKHKAAVKAISYCPHKNNLLATGGGTADQKIYFWNTNTGECIDEIDTKTQVSNIMWLKCKNRIVSTHSYLSTQIIFWDYPDLNKLTTLTGHKSRVLYAALSPDHTSLITASPDETIRFWNIFPKQNNTDFAMLSPFTNSYEIVR</sequence>
<evidence type="ECO:0000259" key="6">
    <source>
        <dbReference type="Pfam" id="PF24807"/>
    </source>
</evidence>
<name>A0A8C9GAY3_9PRIM</name>
<dbReference type="SUPFAM" id="SSF50978">
    <property type="entry name" value="WD40 repeat-like"/>
    <property type="match status" value="1"/>
</dbReference>
<protein>
    <recommendedName>
        <fullName evidence="6">CDC20/Fizzy WD40 domain-containing protein</fullName>
    </recommendedName>
</protein>
<dbReference type="InterPro" id="IPR020472">
    <property type="entry name" value="WD40_PAC1"/>
</dbReference>
<dbReference type="SMART" id="SM00320">
    <property type="entry name" value="WD40"/>
    <property type="match status" value="4"/>
</dbReference>
<dbReference type="GO" id="GO:0010997">
    <property type="term" value="F:anaphase-promoting complex binding"/>
    <property type="evidence" value="ECO:0007669"/>
    <property type="project" value="InterPro"/>
</dbReference>
<feature type="domain" description="CDC20/Fizzy WD40" evidence="6">
    <location>
        <begin position="13"/>
        <end position="252"/>
    </location>
</feature>
<dbReference type="AlphaFoldDB" id="A0A8C9GAY3"/>
<evidence type="ECO:0000256" key="3">
    <source>
        <dbReference type="ARBA" id="ARBA00022737"/>
    </source>
</evidence>
<dbReference type="Ensembl" id="ENSPTET00000003000.1">
    <property type="protein sequence ID" value="ENSPTEP00000001985.1"/>
    <property type="gene ID" value="ENSPTEG00000002277.1"/>
</dbReference>
<dbReference type="InterPro" id="IPR033010">
    <property type="entry name" value="Cdc20/Fizzy"/>
</dbReference>
<evidence type="ECO:0000256" key="5">
    <source>
        <dbReference type="PROSITE-ProRule" id="PRU00221"/>
    </source>
</evidence>
<evidence type="ECO:0000256" key="4">
    <source>
        <dbReference type="ARBA" id="ARBA00023306"/>
    </source>
</evidence>
<dbReference type="InterPro" id="IPR019775">
    <property type="entry name" value="WD40_repeat_CS"/>
</dbReference>
<keyword evidence="3" id="KW-0677">Repeat</keyword>
<dbReference type="GO" id="GO:1905786">
    <property type="term" value="P:positive regulation of anaphase-promoting complex-dependent catabolic process"/>
    <property type="evidence" value="ECO:0007669"/>
    <property type="project" value="TreeGrafter"/>
</dbReference>
<organism evidence="7 8">
    <name type="scientific">Piliocolobus tephrosceles</name>
    <name type="common">Ugandan red Colobus</name>
    <dbReference type="NCBI Taxonomy" id="591936"/>
    <lineage>
        <taxon>Eukaryota</taxon>
        <taxon>Metazoa</taxon>
        <taxon>Chordata</taxon>
        <taxon>Craniata</taxon>
        <taxon>Vertebrata</taxon>
        <taxon>Euteleostomi</taxon>
        <taxon>Mammalia</taxon>
        <taxon>Eutheria</taxon>
        <taxon>Euarchontoglires</taxon>
        <taxon>Primates</taxon>
        <taxon>Haplorrhini</taxon>
        <taxon>Catarrhini</taxon>
        <taxon>Cercopithecidae</taxon>
        <taxon>Colobinae</taxon>
        <taxon>Piliocolobus</taxon>
    </lineage>
</organism>
<dbReference type="GO" id="GO:0005680">
    <property type="term" value="C:anaphase-promoting complex"/>
    <property type="evidence" value="ECO:0007669"/>
    <property type="project" value="TreeGrafter"/>
</dbReference>
<dbReference type="PRINTS" id="PR00320">
    <property type="entry name" value="GPROTEINBRPT"/>
</dbReference>
<evidence type="ECO:0000313" key="7">
    <source>
        <dbReference type="Ensembl" id="ENSPTEP00000001966.1"/>
    </source>
</evidence>
<reference evidence="7" key="1">
    <citation type="submission" date="2025-05" db="UniProtKB">
        <authorList>
            <consortium name="Ensembl"/>
        </authorList>
    </citation>
    <scope>IDENTIFICATION</scope>
</reference>
<keyword evidence="2 5" id="KW-0853">WD repeat</keyword>
<dbReference type="Pfam" id="PF24807">
    <property type="entry name" value="WD40_CDC20-Fz"/>
    <property type="match status" value="1"/>
</dbReference>
<comment type="similarity">
    <text evidence="1">Belongs to the WD repeat CDC20/Fizzy family.</text>
</comment>
<dbReference type="InterPro" id="IPR015943">
    <property type="entry name" value="WD40/YVTN_repeat-like_dom_sf"/>
</dbReference>
<dbReference type="GO" id="GO:0031145">
    <property type="term" value="P:anaphase-promoting complex-dependent catabolic process"/>
    <property type="evidence" value="ECO:0007669"/>
    <property type="project" value="TreeGrafter"/>
</dbReference>
<feature type="repeat" description="WD" evidence="5">
    <location>
        <begin position="82"/>
        <end position="123"/>
    </location>
</feature>
<dbReference type="PROSITE" id="PS50294">
    <property type="entry name" value="WD_REPEATS_REGION"/>
    <property type="match status" value="2"/>
</dbReference>
<proteinExistence type="inferred from homology"/>
<dbReference type="GO" id="GO:1990757">
    <property type="term" value="F:ubiquitin ligase activator activity"/>
    <property type="evidence" value="ECO:0007669"/>
    <property type="project" value="TreeGrafter"/>
</dbReference>
<keyword evidence="4" id="KW-0131">Cell cycle</keyword>
<dbReference type="Ensembl" id="ENSPTET00000002974.1">
    <property type="protein sequence ID" value="ENSPTEP00000001966.1"/>
    <property type="gene ID" value="ENSPTEG00000002258.1"/>
</dbReference>
<feature type="repeat" description="WD" evidence="5">
    <location>
        <begin position="221"/>
        <end position="254"/>
    </location>
</feature>
<dbReference type="PANTHER" id="PTHR19918:SF1">
    <property type="entry name" value="FIZZY-RELATED PROTEIN HOMOLOG"/>
    <property type="match status" value="1"/>
</dbReference>